<organism evidence="6">
    <name type="scientific">Eubacterium limosum</name>
    <dbReference type="NCBI Taxonomy" id="1736"/>
    <lineage>
        <taxon>Bacteria</taxon>
        <taxon>Bacillati</taxon>
        <taxon>Bacillota</taxon>
        <taxon>Clostridia</taxon>
        <taxon>Eubacteriales</taxon>
        <taxon>Eubacteriaceae</taxon>
        <taxon>Eubacterium</taxon>
    </lineage>
</organism>
<dbReference type="GO" id="GO:0003677">
    <property type="term" value="F:DNA binding"/>
    <property type="evidence" value="ECO:0007669"/>
    <property type="project" value="UniProtKB-UniRule"/>
</dbReference>
<dbReference type="InterPro" id="IPR011010">
    <property type="entry name" value="DNA_brk_join_enz"/>
</dbReference>
<comment type="function">
    <text evidence="1">Site-specific tyrosine recombinase, which acts by catalyzing the cutting and rejoining of the recombining DNA molecules.</text>
</comment>
<dbReference type="InterPro" id="IPR044068">
    <property type="entry name" value="CB"/>
</dbReference>
<dbReference type="AlphaFoldDB" id="A0A6N3BVM0"/>
<dbReference type="Gene3D" id="1.10.443.10">
    <property type="entry name" value="Intergrase catalytic core"/>
    <property type="match status" value="1"/>
</dbReference>
<evidence type="ECO:0000256" key="4">
    <source>
        <dbReference type="ARBA" id="ARBA00023125"/>
    </source>
</evidence>
<dbReference type="Pfam" id="PF00589">
    <property type="entry name" value="Phage_integrase"/>
    <property type="match status" value="1"/>
</dbReference>
<dbReference type="Gene3D" id="1.10.150.130">
    <property type="match status" value="1"/>
</dbReference>
<keyword evidence="3" id="KW-0229">DNA integration</keyword>
<accession>A0A6N3BVM0</accession>
<dbReference type="CDD" id="cd01189">
    <property type="entry name" value="INT_ICEBs1_C_like"/>
    <property type="match status" value="1"/>
</dbReference>
<dbReference type="EMBL" id="CACRTR010000007">
    <property type="protein sequence ID" value="VYU05637.1"/>
    <property type="molecule type" value="Genomic_DNA"/>
</dbReference>
<sequence length="304" mass="34535">MQSSITMEAWLRQRKPKVKGSSLKTYKSYEQAHILPFMGSVPLIEITAKKQRKFKKWLRKSLARKTVRDILAYLHSILREAEKKGIKVCVQTPKIKVYPKEKKVPGYGEHKALSAALQKSQAPQDMGILLAMSTGLRLGEVLGLRLKDIDFETNVLHVRRNRQRVCNPKTGKHSVVLQSPKTRASRRDIPIHTELKAALIRYLDTQGKNDPKRPLIAAPSGRAYDARTLQRRFDQIKAHMGLNPRITFHSLRHSFVTRALELGADMRAVSGFLGHSSIAFTLNCYSHCVTGYKRQQMALIAKSF</sequence>
<dbReference type="SUPFAM" id="SSF56349">
    <property type="entry name" value="DNA breaking-rejoining enzymes"/>
    <property type="match status" value="1"/>
</dbReference>
<evidence type="ECO:0000313" key="6">
    <source>
        <dbReference type="EMBL" id="VYU05637.1"/>
    </source>
</evidence>
<comment type="similarity">
    <text evidence="2">Belongs to the 'phage' integrase family.</text>
</comment>
<dbReference type="InterPro" id="IPR050090">
    <property type="entry name" value="Tyrosine_recombinase_XerCD"/>
</dbReference>
<gene>
    <name evidence="6" type="primary">Int-Tn_5</name>
    <name evidence="6" type="ORF">ELLFYP34_02570</name>
</gene>
<dbReference type="Pfam" id="PF14659">
    <property type="entry name" value="Phage_int_SAM_3"/>
    <property type="match status" value="1"/>
</dbReference>
<dbReference type="GO" id="GO:0015074">
    <property type="term" value="P:DNA integration"/>
    <property type="evidence" value="ECO:0007669"/>
    <property type="project" value="UniProtKB-KW"/>
</dbReference>
<dbReference type="PROSITE" id="PS51900">
    <property type="entry name" value="CB"/>
    <property type="match status" value="1"/>
</dbReference>
<dbReference type="InterPro" id="IPR002104">
    <property type="entry name" value="Integrase_catalytic"/>
</dbReference>
<dbReference type="PANTHER" id="PTHR30349">
    <property type="entry name" value="PHAGE INTEGRASE-RELATED"/>
    <property type="match status" value="1"/>
</dbReference>
<dbReference type="InterPro" id="IPR004107">
    <property type="entry name" value="Integrase_SAM-like_N"/>
</dbReference>
<reference evidence="6" key="1">
    <citation type="submission" date="2019-11" db="EMBL/GenBank/DDBJ databases">
        <authorList>
            <person name="Feng L."/>
        </authorList>
    </citation>
    <scope>NUCLEOTIDE SEQUENCE</scope>
    <source>
        <strain evidence="6">ElimosumLFYP34</strain>
    </source>
</reference>
<name>A0A6N3BVM0_EUBLI</name>
<protein>
    <submittedName>
        <fullName evidence="6">Transposase from transposon Tn916</fullName>
    </submittedName>
</protein>
<dbReference type="PROSITE" id="PS51898">
    <property type="entry name" value="TYR_RECOMBINASE"/>
    <property type="match status" value="1"/>
</dbReference>
<evidence type="ECO:0000256" key="2">
    <source>
        <dbReference type="ARBA" id="ARBA00008857"/>
    </source>
</evidence>
<keyword evidence="4" id="KW-0238">DNA-binding</keyword>
<dbReference type="InterPro" id="IPR013762">
    <property type="entry name" value="Integrase-like_cat_sf"/>
</dbReference>
<evidence type="ECO:0000256" key="5">
    <source>
        <dbReference type="ARBA" id="ARBA00023172"/>
    </source>
</evidence>
<evidence type="ECO:0000256" key="3">
    <source>
        <dbReference type="ARBA" id="ARBA00022908"/>
    </source>
</evidence>
<dbReference type="PANTHER" id="PTHR30349:SF64">
    <property type="entry name" value="PROPHAGE INTEGRASE INTD-RELATED"/>
    <property type="match status" value="1"/>
</dbReference>
<dbReference type="InterPro" id="IPR010998">
    <property type="entry name" value="Integrase_recombinase_N"/>
</dbReference>
<proteinExistence type="inferred from homology"/>
<dbReference type="GO" id="GO:0006310">
    <property type="term" value="P:DNA recombination"/>
    <property type="evidence" value="ECO:0007669"/>
    <property type="project" value="UniProtKB-KW"/>
</dbReference>
<evidence type="ECO:0000256" key="1">
    <source>
        <dbReference type="ARBA" id="ARBA00003283"/>
    </source>
</evidence>
<keyword evidence="5" id="KW-0233">DNA recombination</keyword>